<keyword evidence="4" id="KW-0677">Repeat</keyword>
<dbReference type="PROSITE" id="PS00198">
    <property type="entry name" value="4FE4S_FER_1"/>
    <property type="match status" value="1"/>
</dbReference>
<dbReference type="InterPro" id="IPR011898">
    <property type="entry name" value="PorD_KorD"/>
</dbReference>
<name>A0A8J8MA59_9FIRM</name>
<evidence type="ECO:0000256" key="2">
    <source>
        <dbReference type="ARBA" id="ARBA00022485"/>
    </source>
</evidence>
<evidence type="ECO:0000256" key="4">
    <source>
        <dbReference type="ARBA" id="ARBA00022737"/>
    </source>
</evidence>
<keyword evidence="6" id="KW-0411">Iron-sulfur</keyword>
<evidence type="ECO:0000313" key="8">
    <source>
        <dbReference type="EMBL" id="QUH29172.1"/>
    </source>
</evidence>
<keyword evidence="3" id="KW-0479">Metal-binding</keyword>
<dbReference type="OrthoDB" id="9794954at2"/>
<dbReference type="PROSITE" id="PS51379">
    <property type="entry name" value="4FE4S_FER_2"/>
    <property type="match status" value="2"/>
</dbReference>
<dbReference type="AlphaFoldDB" id="A0A8J8MA59"/>
<evidence type="ECO:0000256" key="5">
    <source>
        <dbReference type="ARBA" id="ARBA00023004"/>
    </source>
</evidence>
<dbReference type="GO" id="GO:0051539">
    <property type="term" value="F:4 iron, 4 sulfur cluster binding"/>
    <property type="evidence" value="ECO:0007669"/>
    <property type="project" value="UniProtKB-KW"/>
</dbReference>
<reference evidence="8 9" key="1">
    <citation type="submission" date="2020-07" db="EMBL/GenBank/DDBJ databases">
        <title>Vallitalea guaymasensis genome.</title>
        <authorList>
            <person name="Postec A."/>
        </authorList>
    </citation>
    <scope>NUCLEOTIDE SEQUENCE [LARGE SCALE GENOMIC DNA]</scope>
    <source>
        <strain evidence="8 9">Ra1766G1</strain>
    </source>
</reference>
<dbReference type="RefSeq" id="WP_113672777.1">
    <property type="nucleotide sequence ID" value="NZ_CAJXUH010000002.1"/>
</dbReference>
<dbReference type="SUPFAM" id="SSF54862">
    <property type="entry name" value="4Fe-4S ferredoxins"/>
    <property type="match status" value="1"/>
</dbReference>
<dbReference type="GO" id="GO:0046872">
    <property type="term" value="F:metal ion binding"/>
    <property type="evidence" value="ECO:0007669"/>
    <property type="project" value="UniProtKB-KW"/>
</dbReference>
<feature type="domain" description="4Fe-4S ferredoxin-type" evidence="7">
    <location>
        <begin position="71"/>
        <end position="101"/>
    </location>
</feature>
<dbReference type="Pfam" id="PF14697">
    <property type="entry name" value="Fer4_21"/>
    <property type="match status" value="1"/>
</dbReference>
<accession>A0A8J8MA59</accession>
<keyword evidence="2" id="KW-0004">4Fe-4S</keyword>
<dbReference type="EMBL" id="CP058561">
    <property type="protein sequence ID" value="QUH29172.1"/>
    <property type="molecule type" value="Genomic_DNA"/>
</dbReference>
<dbReference type="NCBIfam" id="TIGR02179">
    <property type="entry name" value="PorD_KorD"/>
    <property type="match status" value="1"/>
</dbReference>
<sequence length="103" mass="11467">MSKKFEHDIVPAYTPWQDTTPGGVITEAGNANEFKTGDWRAMKPIWNSDKCKQCLLCFPVCPDASIIVKDKKMTGIDYDHCKGCGVCVKTCPFNAFDFVPEGE</sequence>
<evidence type="ECO:0000256" key="1">
    <source>
        <dbReference type="ARBA" id="ARBA00001966"/>
    </source>
</evidence>
<gene>
    <name evidence="8" type="ORF">HYG85_09640</name>
</gene>
<evidence type="ECO:0000256" key="3">
    <source>
        <dbReference type="ARBA" id="ARBA00022723"/>
    </source>
</evidence>
<dbReference type="Proteomes" id="UP000677305">
    <property type="component" value="Chromosome"/>
</dbReference>
<proteinExistence type="predicted"/>
<protein>
    <submittedName>
        <fullName evidence="8">4Fe-4S binding protein</fullName>
    </submittedName>
</protein>
<dbReference type="KEGG" id="vgu:HYG85_09640"/>
<dbReference type="PANTHER" id="PTHR43724">
    <property type="entry name" value="PYRUVATE SYNTHASE SUBUNIT PORD"/>
    <property type="match status" value="1"/>
</dbReference>
<evidence type="ECO:0000259" key="7">
    <source>
        <dbReference type="PROSITE" id="PS51379"/>
    </source>
</evidence>
<dbReference type="Gene3D" id="3.30.70.20">
    <property type="match status" value="1"/>
</dbReference>
<comment type="cofactor">
    <cofactor evidence="1">
        <name>[4Fe-4S] cluster</name>
        <dbReference type="ChEBI" id="CHEBI:49883"/>
    </cofactor>
</comment>
<feature type="domain" description="4Fe-4S ferredoxin-type" evidence="7">
    <location>
        <begin position="42"/>
        <end position="70"/>
    </location>
</feature>
<evidence type="ECO:0000256" key="6">
    <source>
        <dbReference type="ARBA" id="ARBA00023014"/>
    </source>
</evidence>
<dbReference type="GO" id="GO:0016625">
    <property type="term" value="F:oxidoreductase activity, acting on the aldehyde or oxo group of donors, iron-sulfur protein as acceptor"/>
    <property type="evidence" value="ECO:0007669"/>
    <property type="project" value="InterPro"/>
</dbReference>
<dbReference type="PANTHER" id="PTHR43724:SF1">
    <property type="entry name" value="PYRUVATE SYNTHASE SUBUNIT PORD"/>
    <property type="match status" value="1"/>
</dbReference>
<dbReference type="InterPro" id="IPR017896">
    <property type="entry name" value="4Fe4S_Fe-S-bd"/>
</dbReference>
<organism evidence="8 9">
    <name type="scientific">Vallitalea guaymasensis</name>
    <dbReference type="NCBI Taxonomy" id="1185412"/>
    <lineage>
        <taxon>Bacteria</taxon>
        <taxon>Bacillati</taxon>
        <taxon>Bacillota</taxon>
        <taxon>Clostridia</taxon>
        <taxon>Lachnospirales</taxon>
        <taxon>Vallitaleaceae</taxon>
        <taxon>Vallitalea</taxon>
    </lineage>
</organism>
<evidence type="ECO:0000313" key="9">
    <source>
        <dbReference type="Proteomes" id="UP000677305"/>
    </source>
</evidence>
<dbReference type="InterPro" id="IPR017900">
    <property type="entry name" value="4Fe4S_Fe_S_CS"/>
</dbReference>
<keyword evidence="9" id="KW-1185">Reference proteome</keyword>
<keyword evidence="5" id="KW-0408">Iron</keyword>